<feature type="region of interest" description="Disordered" evidence="1">
    <location>
        <begin position="23"/>
        <end position="57"/>
    </location>
</feature>
<feature type="transmembrane region" description="Helical" evidence="2">
    <location>
        <begin position="288"/>
        <end position="311"/>
    </location>
</feature>
<name>A0A7S0DQC5_9EUKA</name>
<feature type="compositionally biased region" description="Polar residues" evidence="1">
    <location>
        <begin position="43"/>
        <end position="53"/>
    </location>
</feature>
<dbReference type="EMBL" id="HBEM01027091">
    <property type="protein sequence ID" value="CAD8459498.1"/>
    <property type="molecule type" value="Transcribed_RNA"/>
</dbReference>
<keyword evidence="2" id="KW-0812">Transmembrane</keyword>
<evidence type="ECO:0000313" key="3">
    <source>
        <dbReference type="EMBL" id="CAD8459498.1"/>
    </source>
</evidence>
<keyword evidence="2" id="KW-1133">Transmembrane helix</keyword>
<evidence type="ECO:0000256" key="1">
    <source>
        <dbReference type="SAM" id="MobiDB-lite"/>
    </source>
</evidence>
<dbReference type="AlphaFoldDB" id="A0A7S0DQC5"/>
<sequence>MCTATPHTIYSLFHLRHLIKTKMSRNSRDSKSAADLSKVGPSGSVSEFNTTISRDGGRRLGTVKQMTHSRRGSCKQIKSPFQARLTRTSDDKGKIYSLHFTNKANGGNNNSCREAEKKHLSSSPRKRSISIPLDIKESSEENDTMPTLTVPEQRPASSMDNKESPKMISRSRKTSRRESECMNMRPIDTLSPPTNPRRKSSLGNLDAEKMQTTRRYTLTSLSPRSLNMSSNVDQNRTKSISAIPSDAKVRKKGSMISRIVSASKQIVKKTKPRRKEAMKRALNKVSRLGWILIILTILSFPPMIMIIISIISDSGEPYSEKADAFICNYNSESFGRDVVAYAMLVVQQFIQYYSSNL</sequence>
<feature type="compositionally biased region" description="Polar residues" evidence="1">
    <location>
        <begin position="100"/>
        <end position="112"/>
    </location>
</feature>
<gene>
    <name evidence="3" type="ORF">LAMO00422_LOCUS18451</name>
</gene>
<evidence type="ECO:0000256" key="2">
    <source>
        <dbReference type="SAM" id="Phobius"/>
    </source>
</evidence>
<reference evidence="3" key="1">
    <citation type="submission" date="2021-01" db="EMBL/GenBank/DDBJ databases">
        <authorList>
            <person name="Corre E."/>
            <person name="Pelletier E."/>
            <person name="Niang G."/>
            <person name="Scheremetjew M."/>
            <person name="Finn R."/>
            <person name="Kale V."/>
            <person name="Holt S."/>
            <person name="Cochrane G."/>
            <person name="Meng A."/>
            <person name="Brown T."/>
            <person name="Cohen L."/>
        </authorList>
    </citation>
    <scope>NUCLEOTIDE SEQUENCE</scope>
    <source>
        <strain evidence="3">CCMP2058</strain>
    </source>
</reference>
<proteinExistence type="predicted"/>
<feature type="region of interest" description="Disordered" evidence="1">
    <location>
        <begin position="100"/>
        <end position="210"/>
    </location>
</feature>
<keyword evidence="2" id="KW-0472">Membrane</keyword>
<protein>
    <submittedName>
        <fullName evidence="3">Uncharacterized protein</fullName>
    </submittedName>
</protein>
<accession>A0A7S0DQC5</accession>
<organism evidence="3">
    <name type="scientific">Amorphochlora amoebiformis</name>
    <dbReference type="NCBI Taxonomy" id="1561963"/>
    <lineage>
        <taxon>Eukaryota</taxon>
        <taxon>Sar</taxon>
        <taxon>Rhizaria</taxon>
        <taxon>Cercozoa</taxon>
        <taxon>Chlorarachniophyceae</taxon>
        <taxon>Amorphochlora</taxon>
    </lineage>
</organism>